<dbReference type="GO" id="GO:0008474">
    <property type="term" value="F:palmitoyl-(protein) hydrolase activity"/>
    <property type="evidence" value="ECO:0007669"/>
    <property type="project" value="TreeGrafter"/>
</dbReference>
<reference evidence="2 3" key="1">
    <citation type="journal article" date="2013" name="Curr. Biol.">
        <title>Shared signatures of parasitism and phylogenomics unite Cryptomycota and microsporidia.</title>
        <authorList>
            <person name="James T.Y."/>
            <person name="Pelin A."/>
            <person name="Bonen L."/>
            <person name="Ahrendt S."/>
            <person name="Sain D."/>
            <person name="Corradi N."/>
            <person name="Stajich J.E."/>
        </authorList>
    </citation>
    <scope>NUCLEOTIDE SEQUENCE [LARGE SCALE GENOMIC DNA]</scope>
    <source>
        <strain evidence="2 3">CSF55</strain>
    </source>
</reference>
<dbReference type="Gene3D" id="3.40.50.1820">
    <property type="entry name" value="alpha/beta hydrolase"/>
    <property type="match status" value="1"/>
</dbReference>
<dbReference type="InterPro" id="IPR000073">
    <property type="entry name" value="AB_hydrolase_1"/>
</dbReference>
<name>A0A075APH1_ROZAC</name>
<gene>
    <name evidence="2" type="ORF">O9G_004793</name>
</gene>
<evidence type="ECO:0000259" key="1">
    <source>
        <dbReference type="Pfam" id="PF00561"/>
    </source>
</evidence>
<dbReference type="STRING" id="988480.A0A075APH1"/>
<dbReference type="InterPro" id="IPR029058">
    <property type="entry name" value="AB_hydrolase_fold"/>
</dbReference>
<dbReference type="Proteomes" id="UP000030755">
    <property type="component" value="Unassembled WGS sequence"/>
</dbReference>
<dbReference type="PANTHER" id="PTHR12277">
    <property type="entry name" value="ALPHA/BETA HYDROLASE DOMAIN-CONTAINING PROTEIN"/>
    <property type="match status" value="1"/>
</dbReference>
<dbReference type="SUPFAM" id="SSF53474">
    <property type="entry name" value="alpha/beta-Hydrolases"/>
    <property type="match status" value="1"/>
</dbReference>
<dbReference type="OrthoDB" id="10249433at2759"/>
<dbReference type="Pfam" id="PF00561">
    <property type="entry name" value="Abhydrolase_1"/>
    <property type="match status" value="1"/>
</dbReference>
<dbReference type="OMA" id="QYWTSED"/>
<dbReference type="HOGENOM" id="CLU_029375_2_0_1"/>
<sequence length="321" mass="35970">MLDYFFSLVKLLSSTLALSIASLILFQRKLIYLPSVPNGSRKIVEKPEAFGTQILDCIVGWKDYESSEIITEDNVKLKCYFLFHPLKNKVPTLIYFHGNAGNIGHRITLAVSFIRNVQVNVLLVSYRGYGLNEGSPTEHGLKLDGEASLQYVLKHNVSDNNMGILLYGQSLGGAVAIHVASKYLPQVSGLILENTFTSLIDLVPKFMPIIPKPMYRFVFDKWLSVDALNLLKENEKKFQKRTLPIIILSGLKDEIIPRSHSLSLFKVATDTNIDIDLAKTVSMSIGKRCIVGFPSGTHNDTCVMPGYSLAIQRFIDKYIRI</sequence>
<evidence type="ECO:0000313" key="3">
    <source>
        <dbReference type="Proteomes" id="UP000030755"/>
    </source>
</evidence>
<dbReference type="PANTHER" id="PTHR12277:SF81">
    <property type="entry name" value="PROTEIN ABHD13"/>
    <property type="match status" value="1"/>
</dbReference>
<dbReference type="GO" id="GO:0016020">
    <property type="term" value="C:membrane"/>
    <property type="evidence" value="ECO:0007669"/>
    <property type="project" value="TreeGrafter"/>
</dbReference>
<dbReference type="AlphaFoldDB" id="A0A075APH1"/>
<feature type="domain" description="AB hydrolase-1" evidence="1">
    <location>
        <begin position="91"/>
        <end position="220"/>
    </location>
</feature>
<accession>A0A075APH1</accession>
<evidence type="ECO:0000313" key="2">
    <source>
        <dbReference type="EMBL" id="EPZ31991.1"/>
    </source>
</evidence>
<keyword evidence="3" id="KW-1185">Reference proteome</keyword>
<organism evidence="2 3">
    <name type="scientific">Rozella allomycis (strain CSF55)</name>
    <dbReference type="NCBI Taxonomy" id="988480"/>
    <lineage>
        <taxon>Eukaryota</taxon>
        <taxon>Fungi</taxon>
        <taxon>Fungi incertae sedis</taxon>
        <taxon>Cryptomycota</taxon>
        <taxon>Cryptomycota incertae sedis</taxon>
        <taxon>Rozella</taxon>
    </lineage>
</organism>
<dbReference type="EMBL" id="KE561198">
    <property type="protein sequence ID" value="EPZ31991.1"/>
    <property type="molecule type" value="Genomic_DNA"/>
</dbReference>
<proteinExistence type="predicted"/>
<protein>
    <recommendedName>
        <fullName evidence="1">AB hydrolase-1 domain-containing protein</fullName>
    </recommendedName>
</protein>